<feature type="compositionally biased region" description="Polar residues" evidence="6">
    <location>
        <begin position="236"/>
        <end position="245"/>
    </location>
</feature>
<dbReference type="AlphaFoldDB" id="A0AB37HEL9"/>
<feature type="compositionally biased region" description="Polar residues" evidence="6">
    <location>
        <begin position="1110"/>
        <end position="1120"/>
    </location>
</feature>
<dbReference type="NCBIfam" id="TIGR01167">
    <property type="entry name" value="LPXTG_anchor"/>
    <property type="match status" value="1"/>
</dbReference>
<feature type="region of interest" description="Disordered" evidence="6">
    <location>
        <begin position="1"/>
        <end position="42"/>
    </location>
</feature>
<feature type="region of interest" description="Disordered" evidence="6">
    <location>
        <begin position="633"/>
        <end position="725"/>
    </location>
</feature>
<feature type="compositionally biased region" description="Polar residues" evidence="6">
    <location>
        <begin position="658"/>
        <end position="668"/>
    </location>
</feature>
<dbReference type="InterPro" id="IPR019931">
    <property type="entry name" value="LPXTG_anchor"/>
</dbReference>
<keyword evidence="3" id="KW-0964">Secreted</keyword>
<evidence type="ECO:0000256" key="6">
    <source>
        <dbReference type="SAM" id="MobiDB-lite"/>
    </source>
</evidence>
<feature type="compositionally biased region" description="Low complexity" evidence="6">
    <location>
        <begin position="642"/>
        <end position="656"/>
    </location>
</feature>
<dbReference type="NCBIfam" id="TIGR04225">
    <property type="entry name" value="CshA_fibril_rpt"/>
    <property type="match status" value="10"/>
</dbReference>
<dbReference type="PROSITE" id="PS50847">
    <property type="entry name" value="GRAM_POS_ANCHORING"/>
    <property type="match status" value="1"/>
</dbReference>
<feature type="compositionally biased region" description="Low complexity" evidence="6">
    <location>
        <begin position="854"/>
        <end position="872"/>
    </location>
</feature>
<evidence type="ECO:0000313" key="9">
    <source>
        <dbReference type="Proteomes" id="UP000595942"/>
    </source>
</evidence>
<evidence type="ECO:0000259" key="7">
    <source>
        <dbReference type="PROSITE" id="PS50847"/>
    </source>
</evidence>
<accession>A0AB37HEL9</accession>
<feature type="compositionally biased region" description="Polar residues" evidence="6">
    <location>
        <begin position="23"/>
        <end position="32"/>
    </location>
</feature>
<feature type="region of interest" description="Disordered" evidence="6">
    <location>
        <begin position="437"/>
        <end position="524"/>
    </location>
</feature>
<keyword evidence="4" id="KW-0732">Signal</keyword>
<dbReference type="InterPro" id="IPR026395">
    <property type="entry name" value="CshA_fibril"/>
</dbReference>
<feature type="compositionally biased region" description="Polar residues" evidence="6">
    <location>
        <begin position="760"/>
        <end position="774"/>
    </location>
</feature>
<dbReference type="EMBL" id="CP068073">
    <property type="protein sequence ID" value="QQS84046.1"/>
    <property type="molecule type" value="Genomic_DNA"/>
</dbReference>
<feature type="compositionally biased region" description="Basic and acidic residues" evidence="6">
    <location>
        <begin position="300"/>
        <end position="314"/>
    </location>
</feature>
<keyword evidence="5" id="KW-0572">Peptidoglycan-anchor</keyword>
<feature type="region of interest" description="Disordered" evidence="6">
    <location>
        <begin position="1021"/>
        <end position="1156"/>
    </location>
</feature>
<feature type="region of interest" description="Disordered" evidence="6">
    <location>
        <begin position="209"/>
        <end position="361"/>
    </location>
</feature>
<protein>
    <submittedName>
        <fullName evidence="8">LPXTG cell wall anchor domain-containing protein</fullName>
    </submittedName>
</protein>
<gene>
    <name evidence="8" type="ORF">I6J05_09290</name>
</gene>
<feature type="region of interest" description="Disordered" evidence="6">
    <location>
        <begin position="965"/>
        <end position="1009"/>
    </location>
</feature>
<feature type="compositionally biased region" description="Basic and acidic residues" evidence="6">
    <location>
        <begin position="830"/>
        <end position="844"/>
    </location>
</feature>
<feature type="compositionally biased region" description="Basic and acidic residues" evidence="6">
    <location>
        <begin position="1125"/>
        <end position="1140"/>
    </location>
</feature>
<feature type="compositionally biased region" description="Low complexity" evidence="6">
    <location>
        <begin position="1147"/>
        <end position="1156"/>
    </location>
</feature>
<feature type="compositionally biased region" description="Polar residues" evidence="6">
    <location>
        <begin position="972"/>
        <end position="989"/>
    </location>
</feature>
<feature type="domain" description="Gram-positive cocci surface proteins LPxTG" evidence="7">
    <location>
        <begin position="1145"/>
        <end position="1181"/>
    </location>
</feature>
<dbReference type="Pfam" id="PF19076">
    <property type="entry name" value="CshA_repeat"/>
    <property type="match status" value="10"/>
</dbReference>
<evidence type="ECO:0000313" key="8">
    <source>
        <dbReference type="EMBL" id="QQS84046.1"/>
    </source>
</evidence>
<comment type="subcellular location">
    <subcellularLocation>
        <location evidence="1">Secreted</location>
        <location evidence="1">Cell wall</location>
        <topology evidence="1">Peptidoglycan-anchor</topology>
    </subcellularLocation>
</comment>
<feature type="compositionally biased region" description="Polar residues" evidence="6">
    <location>
        <begin position="448"/>
        <end position="457"/>
    </location>
</feature>
<feature type="compositionally biased region" description="Basic and acidic residues" evidence="6">
    <location>
        <begin position="1071"/>
        <end position="1108"/>
    </location>
</feature>
<feature type="region of interest" description="Disordered" evidence="6">
    <location>
        <begin position="916"/>
        <end position="939"/>
    </location>
</feature>
<proteinExistence type="predicted"/>
<sequence>MDAVYIPTVTPVTPTADPVETTDIQGQPQTGTPVFKGGDPAVPIDETVAPKLIDPATDAKVDTLTVPGEGTYKANPDGTVTFTPEPQFVGTATPVKVERVDKNGTPAQTTYTPNVTAVTPTVTPAESEGTQSQPQTGTPTFEGGNPLVPIDETVAPKLIDPNTGDKVDTLTVPGEGTYKANPDGTVTFTPEPKFVGKATPVKVERVDTNGTPAQTTYTPNVTPVKPVGTPAESEGPQGQPQSGTPTFEGGNPDVPIDENVAPKLVDPTTGNEVDKVTVPGEGTYTVDPNGKVTFTPEPQFKGDAKGVDVKRVDKNGTPVTAKYTPKVNAVTPTANPAETTGVQGKTQTGTPTFEGGDPLVPIDETVAPKLIDPATGAKVDTLKVPNEGTYVANPDGTVTFTPEPQFVGKATPVKVERVDTNGTPVQTTYTPKVTAVTPVGTPAESEGPQGQPQSGTPTFEGGDPAVPIDENVAPKLVDPKTGNEVDKVTVPGEGTYTVDPNGKVTFTPEPQFKGNAKGGDVKRVDKNGTTVTAKYTPKVNAVTPVGTPTESEGPQGQSQTDTPVFKGGDPAVPIDENVAPKLIDPATGAKVDTLKVPNEGTYTANADGTVTFTPEPQFVGKATPVKVERVDTNGTPAQTTYTPNVTAVTPVGTPATSEGPQGQPQKGTPTFKGGDPLVPIDDKVAPKLLDPKTGNEVDKVTVPGEGTYTVDPNGKVTFTPEPQFKGDAKGVEVKRVDKNGTTVTAKYSPKVNAVTPVGTPVTSEGPQGQPQKGTPTFKGGDPLVTIDDKVAPKLVDPKTGNEVDKVTVPGEGTYTVDPNGKVTFTPDPKFTGEGKGVEVKRVDKNGTPVTAKYTPSVTPVTPVGTPVTSTGVQGQPQEGTPTFKGGDPLVPIDSTIAPKLVDPNTGEEVNKVVIPGEGTYTIDPNGEVTFTPDPKFTGEGKGILVKRVDKNGTTVTAKFIPNVTAVTPKGTPATSEGPQGEVQNGTPTFESGDPLVPIDNTIAPKLVDPNTGEEVDKVVVPGEGTYTIDPNGEVTFTPDPKFTGEGKGVLVKRVDKNGTAATAKYTPTVIAKKETPEPAKPTPKDPVEPKHGKTEPTDNVKTSDEVKETTVANEQQSKKTQPAADKVEPKQHKDVSDNKSKAKALPNTGTEENNTNTTLFGSLLALFGLAAFSRRKKEDKE</sequence>
<feature type="compositionally biased region" description="Low complexity" evidence="6">
    <location>
        <begin position="123"/>
        <end position="140"/>
    </location>
</feature>
<reference evidence="8 9" key="1">
    <citation type="submission" date="2021-01" db="EMBL/GenBank/DDBJ databases">
        <title>FDA dAtabase for Regulatory Grade micrObial Sequences (FDA-ARGOS): Supporting development and validation of Infectious Disease Dx tests.</title>
        <authorList>
            <person name="Sproer C."/>
            <person name="Gronow S."/>
            <person name="Severitt S."/>
            <person name="Schroder I."/>
            <person name="Tallon L."/>
            <person name="Sadzewicz L."/>
            <person name="Zhao X."/>
            <person name="Boylan J."/>
            <person name="Ott S."/>
            <person name="Bowen H."/>
            <person name="Vavikolanu K."/>
            <person name="Mehta A."/>
            <person name="Aluvathingal J."/>
            <person name="Nadendla S."/>
            <person name="Lowell S."/>
            <person name="Myers T."/>
            <person name="Yan Y."/>
            <person name="Sichtig H."/>
        </authorList>
    </citation>
    <scope>NUCLEOTIDE SEQUENCE [LARGE SCALE GENOMIC DNA]</scope>
    <source>
        <strain evidence="8 9">FDAARGOS_1148</strain>
    </source>
</reference>
<keyword evidence="2" id="KW-0134">Cell wall</keyword>
<evidence type="ECO:0000256" key="4">
    <source>
        <dbReference type="ARBA" id="ARBA00022729"/>
    </source>
</evidence>
<evidence type="ECO:0000256" key="5">
    <source>
        <dbReference type="ARBA" id="ARBA00023088"/>
    </source>
</evidence>
<dbReference type="Pfam" id="PF00746">
    <property type="entry name" value="Gram_pos_anchor"/>
    <property type="match status" value="1"/>
</dbReference>
<evidence type="ECO:0000256" key="1">
    <source>
        <dbReference type="ARBA" id="ARBA00004168"/>
    </source>
</evidence>
<organism evidence="8 9">
    <name type="scientific">Staphylococcus condimenti</name>
    <dbReference type="NCBI Taxonomy" id="70255"/>
    <lineage>
        <taxon>Bacteria</taxon>
        <taxon>Bacillati</taxon>
        <taxon>Bacillota</taxon>
        <taxon>Bacilli</taxon>
        <taxon>Bacillales</taxon>
        <taxon>Staphylococcaceae</taxon>
        <taxon>Staphylococcus</taxon>
    </lineage>
</organism>
<feature type="region of interest" description="Disordered" evidence="6">
    <location>
        <begin position="539"/>
        <end position="580"/>
    </location>
</feature>
<feature type="compositionally biased region" description="Polar residues" evidence="6">
    <location>
        <begin position="209"/>
        <end position="221"/>
    </location>
</feature>
<evidence type="ECO:0000256" key="3">
    <source>
        <dbReference type="ARBA" id="ARBA00022525"/>
    </source>
</evidence>
<feature type="compositionally biased region" description="Low complexity" evidence="6">
    <location>
        <begin position="339"/>
        <end position="352"/>
    </location>
</feature>
<name>A0AB37HEL9_9STAP</name>
<feature type="compositionally biased region" description="Basic and acidic residues" evidence="6">
    <location>
        <begin position="794"/>
        <end position="805"/>
    </location>
</feature>
<keyword evidence="9" id="KW-1185">Reference proteome</keyword>
<dbReference type="Proteomes" id="UP000595942">
    <property type="component" value="Chromosome"/>
</dbReference>
<feature type="region of interest" description="Disordered" evidence="6">
    <location>
        <begin position="754"/>
        <end position="781"/>
    </location>
</feature>
<evidence type="ECO:0000256" key="2">
    <source>
        <dbReference type="ARBA" id="ARBA00022512"/>
    </source>
</evidence>
<feature type="compositionally biased region" description="Polar residues" evidence="6">
    <location>
        <begin position="546"/>
        <end position="562"/>
    </location>
</feature>
<feature type="region of interest" description="Disordered" evidence="6">
    <location>
        <begin position="794"/>
        <end position="891"/>
    </location>
</feature>
<feature type="compositionally biased region" description="Low complexity" evidence="6">
    <location>
        <begin position="1"/>
        <end position="22"/>
    </location>
</feature>
<feature type="region of interest" description="Disordered" evidence="6">
    <location>
        <begin position="123"/>
        <end position="192"/>
    </location>
</feature>
<feature type="compositionally biased region" description="Basic and acidic residues" evidence="6">
    <location>
        <begin position="477"/>
        <end position="487"/>
    </location>
</feature>
<feature type="compositionally biased region" description="Basic and acidic residues" evidence="6">
    <location>
        <begin position="680"/>
        <end position="699"/>
    </location>
</feature>